<gene>
    <name evidence="1" type="ORF">LTR77_003815</name>
</gene>
<dbReference type="EMBL" id="JAVRRT010000005">
    <property type="protein sequence ID" value="KAK5172177.1"/>
    <property type="molecule type" value="Genomic_DNA"/>
</dbReference>
<protein>
    <recommendedName>
        <fullName evidence="3">F-box domain-containing protein</fullName>
    </recommendedName>
</protein>
<comment type="caution">
    <text evidence="1">The sequence shown here is derived from an EMBL/GenBank/DDBJ whole genome shotgun (WGS) entry which is preliminary data.</text>
</comment>
<name>A0AAV9PG96_9PEZI</name>
<evidence type="ECO:0000313" key="1">
    <source>
        <dbReference type="EMBL" id="KAK5172177.1"/>
    </source>
</evidence>
<dbReference type="Proteomes" id="UP001337655">
    <property type="component" value="Unassembled WGS sequence"/>
</dbReference>
<accession>A0AAV9PG96</accession>
<evidence type="ECO:0000313" key="2">
    <source>
        <dbReference type="Proteomes" id="UP001337655"/>
    </source>
</evidence>
<dbReference type="AlphaFoldDB" id="A0AAV9PG96"/>
<reference evidence="1 2" key="1">
    <citation type="submission" date="2023-08" db="EMBL/GenBank/DDBJ databases">
        <title>Black Yeasts Isolated from many extreme environments.</title>
        <authorList>
            <person name="Coleine C."/>
            <person name="Stajich J.E."/>
            <person name="Selbmann L."/>
        </authorList>
    </citation>
    <scope>NUCLEOTIDE SEQUENCE [LARGE SCALE GENOMIC DNA]</scope>
    <source>
        <strain evidence="1 2">CCFEE 5935</strain>
    </source>
</reference>
<proteinExistence type="predicted"/>
<keyword evidence="2" id="KW-1185">Reference proteome</keyword>
<evidence type="ECO:0008006" key="3">
    <source>
        <dbReference type="Google" id="ProtNLM"/>
    </source>
</evidence>
<dbReference type="RefSeq" id="XP_064661021.1">
    <property type="nucleotide sequence ID" value="XM_064801070.1"/>
</dbReference>
<organism evidence="1 2">
    <name type="scientific">Saxophila tyrrhenica</name>
    <dbReference type="NCBI Taxonomy" id="1690608"/>
    <lineage>
        <taxon>Eukaryota</taxon>
        <taxon>Fungi</taxon>
        <taxon>Dikarya</taxon>
        <taxon>Ascomycota</taxon>
        <taxon>Pezizomycotina</taxon>
        <taxon>Dothideomycetes</taxon>
        <taxon>Dothideomycetidae</taxon>
        <taxon>Mycosphaerellales</taxon>
        <taxon>Extremaceae</taxon>
        <taxon>Saxophila</taxon>
    </lineage>
</organism>
<sequence>MATHWLTRKREPFRFFDLPRELRDIVYTMVQSDVRLSRRSNRLWTVGAKVWTIAPALRRVNKQFQNEVDWITPKLCATLHLEGGGMTYRTADMLQYHPWLLKNIQEVKAGTVVKANTCQLCHSFVDARRFANTVIEGMDVAFGLTNKMPLSATAHLSVTVMAYECKSHDAWPEKVNRDELVSTLERIGITKTTRPLTLRIDRKCGGECVSWLKWSRGPGWVVNQTEAHQGTEDVGNQG</sequence>
<dbReference type="GeneID" id="89925161"/>